<reference evidence="2" key="1">
    <citation type="submission" date="2018-05" db="EMBL/GenBank/DDBJ databases">
        <title>Draft genome of Mucuna pruriens seed.</title>
        <authorList>
            <person name="Nnadi N.E."/>
            <person name="Vos R."/>
            <person name="Hasami M.H."/>
            <person name="Devisetty U.K."/>
            <person name="Aguiy J.C."/>
        </authorList>
    </citation>
    <scope>NUCLEOTIDE SEQUENCE [LARGE SCALE GENOMIC DNA]</scope>
    <source>
        <strain evidence="2">JCA_2017</strain>
    </source>
</reference>
<feature type="region of interest" description="Disordered" evidence="1">
    <location>
        <begin position="87"/>
        <end position="106"/>
    </location>
</feature>
<gene>
    <name evidence="2" type="ORF">CR513_43333</name>
</gene>
<name>A0A371FEE6_MUCPR</name>
<comment type="caution">
    <text evidence="2">The sequence shown here is derived from an EMBL/GenBank/DDBJ whole genome shotgun (WGS) entry which is preliminary data.</text>
</comment>
<feature type="non-terminal residue" evidence="2">
    <location>
        <position position="1"/>
    </location>
</feature>
<protein>
    <submittedName>
        <fullName evidence="2">Uncharacterized protein</fullName>
    </submittedName>
</protein>
<evidence type="ECO:0000256" key="1">
    <source>
        <dbReference type="SAM" id="MobiDB-lite"/>
    </source>
</evidence>
<keyword evidence="3" id="KW-1185">Reference proteome</keyword>
<organism evidence="2 3">
    <name type="scientific">Mucuna pruriens</name>
    <name type="common">Velvet bean</name>
    <name type="synonym">Dolichos pruriens</name>
    <dbReference type="NCBI Taxonomy" id="157652"/>
    <lineage>
        <taxon>Eukaryota</taxon>
        <taxon>Viridiplantae</taxon>
        <taxon>Streptophyta</taxon>
        <taxon>Embryophyta</taxon>
        <taxon>Tracheophyta</taxon>
        <taxon>Spermatophyta</taxon>
        <taxon>Magnoliopsida</taxon>
        <taxon>eudicotyledons</taxon>
        <taxon>Gunneridae</taxon>
        <taxon>Pentapetalae</taxon>
        <taxon>rosids</taxon>
        <taxon>fabids</taxon>
        <taxon>Fabales</taxon>
        <taxon>Fabaceae</taxon>
        <taxon>Papilionoideae</taxon>
        <taxon>50 kb inversion clade</taxon>
        <taxon>NPAAA clade</taxon>
        <taxon>indigoferoid/millettioid clade</taxon>
        <taxon>Phaseoleae</taxon>
        <taxon>Mucuna</taxon>
    </lineage>
</organism>
<sequence>MHLKHIIKARISILSKHDFLSDQKIEKLNFCVHCVYKKQIGEPIDCIHYNVYDPMFVLSKGGARYLLIFINGTIIHCIVQLTPEKKKRRGRTYEQNSSSESSLNFTETKPSKFRFNRDVKFHKSSILHLIMESRNTEKEHDINK</sequence>
<feature type="compositionally biased region" description="Polar residues" evidence="1">
    <location>
        <begin position="93"/>
        <end position="106"/>
    </location>
</feature>
<evidence type="ECO:0000313" key="2">
    <source>
        <dbReference type="EMBL" id="RDX76656.1"/>
    </source>
</evidence>
<dbReference type="EMBL" id="QJKJ01009423">
    <property type="protein sequence ID" value="RDX76656.1"/>
    <property type="molecule type" value="Genomic_DNA"/>
</dbReference>
<proteinExistence type="predicted"/>
<dbReference type="Proteomes" id="UP000257109">
    <property type="component" value="Unassembled WGS sequence"/>
</dbReference>
<evidence type="ECO:0000313" key="3">
    <source>
        <dbReference type="Proteomes" id="UP000257109"/>
    </source>
</evidence>
<accession>A0A371FEE6</accession>
<dbReference type="AlphaFoldDB" id="A0A371FEE6"/>